<dbReference type="EMBL" id="JANSHE010001722">
    <property type="protein sequence ID" value="KAJ3001385.1"/>
    <property type="molecule type" value="Genomic_DNA"/>
</dbReference>
<evidence type="ECO:0000313" key="2">
    <source>
        <dbReference type="Proteomes" id="UP001144978"/>
    </source>
</evidence>
<keyword evidence="2" id="KW-1185">Reference proteome</keyword>
<sequence length="99" mass="10945">MIRVHGAAAETQKPESLVRPFSKHAAYVLTAYVEAVNDPLCFVSSGVRRELQPGLFALCDMLGEHNRDAMMVSALDTGGKATMKALWKEYEKQRYVGKG</sequence>
<organism evidence="1 2">
    <name type="scientific">Trametes sanguinea</name>
    <dbReference type="NCBI Taxonomy" id="158606"/>
    <lineage>
        <taxon>Eukaryota</taxon>
        <taxon>Fungi</taxon>
        <taxon>Dikarya</taxon>
        <taxon>Basidiomycota</taxon>
        <taxon>Agaricomycotina</taxon>
        <taxon>Agaricomycetes</taxon>
        <taxon>Polyporales</taxon>
        <taxon>Polyporaceae</taxon>
        <taxon>Trametes</taxon>
    </lineage>
</organism>
<protein>
    <submittedName>
        <fullName evidence="1">Uncharacterized protein</fullName>
    </submittedName>
</protein>
<gene>
    <name evidence="1" type="ORF">NUW54_g6453</name>
</gene>
<dbReference type="Proteomes" id="UP001144978">
    <property type="component" value="Unassembled WGS sequence"/>
</dbReference>
<comment type="caution">
    <text evidence="1">The sequence shown here is derived from an EMBL/GenBank/DDBJ whole genome shotgun (WGS) entry which is preliminary data.</text>
</comment>
<name>A0ACC1PS98_9APHY</name>
<accession>A0ACC1PS98</accession>
<reference evidence="1" key="1">
    <citation type="submission" date="2022-08" db="EMBL/GenBank/DDBJ databases">
        <title>Genome Sequence of Pycnoporus sanguineus.</title>
        <authorList>
            <person name="Buettner E."/>
        </authorList>
    </citation>
    <scope>NUCLEOTIDE SEQUENCE</scope>
    <source>
        <strain evidence="1">CG-C14</strain>
    </source>
</reference>
<proteinExistence type="predicted"/>
<evidence type="ECO:0000313" key="1">
    <source>
        <dbReference type="EMBL" id="KAJ3001385.1"/>
    </source>
</evidence>